<dbReference type="Gene3D" id="3.40.50.1010">
    <property type="entry name" value="5'-nuclease"/>
    <property type="match status" value="1"/>
</dbReference>
<evidence type="ECO:0000313" key="2">
    <source>
        <dbReference type="Proteomes" id="UP001393056"/>
    </source>
</evidence>
<proteinExistence type="predicted"/>
<dbReference type="InterPro" id="IPR029060">
    <property type="entry name" value="PIN-like_dom_sf"/>
</dbReference>
<evidence type="ECO:0008006" key="3">
    <source>
        <dbReference type="Google" id="ProtNLM"/>
    </source>
</evidence>
<reference evidence="1 2" key="1">
    <citation type="submission" date="2024-04" db="EMBL/GenBank/DDBJ databases">
        <title>Flavobacterium sp. DGU41 16S ribosomal RNA gene Genome sequencing and assembly.</title>
        <authorList>
            <person name="Park S."/>
        </authorList>
    </citation>
    <scope>NUCLEOTIDE SEQUENCE [LARGE SCALE GENOMIC DNA]</scope>
    <source>
        <strain evidence="1 2">DGU41</strain>
    </source>
</reference>
<organism evidence="1 2">
    <name type="scientific">Flavobacterium helocola</name>
    <dbReference type="NCBI Taxonomy" id="3139139"/>
    <lineage>
        <taxon>Bacteria</taxon>
        <taxon>Pseudomonadati</taxon>
        <taxon>Bacteroidota</taxon>
        <taxon>Flavobacteriia</taxon>
        <taxon>Flavobacteriales</taxon>
        <taxon>Flavobacteriaceae</taxon>
        <taxon>Flavobacterium</taxon>
    </lineage>
</organism>
<gene>
    <name evidence="1" type="ORF">AAEO58_06430</name>
</gene>
<dbReference type="SUPFAM" id="SSF88723">
    <property type="entry name" value="PIN domain-like"/>
    <property type="match status" value="1"/>
</dbReference>
<comment type="caution">
    <text evidence="1">The sequence shown here is derived from an EMBL/GenBank/DDBJ whole genome shotgun (WGS) entry which is preliminary data.</text>
</comment>
<keyword evidence="2" id="KW-1185">Reference proteome</keyword>
<dbReference type="InterPro" id="IPR021799">
    <property type="entry name" value="PIN-like_prokaryotic"/>
</dbReference>
<dbReference type="RefSeq" id="WP_341682712.1">
    <property type="nucleotide sequence ID" value="NZ_JBBYHT010000002.1"/>
</dbReference>
<sequence length="168" mass="19349">MRIIVNDANILIDLVKLDILLHFFQLPFSFHTTDIIFDELDDEQQQILLPYIESEQLIVEGFNGEELVVIATLKEEKNQLSMEDCSAVFCAQKLEADLITSDKNLRNFAKTKAVTIRGHLWVLDMLFSHTIMTGIEVTTLLHRLQTEINPRLGLPLPACEELRQKWNT</sequence>
<accession>A0ABU9I6A7</accession>
<dbReference type="EMBL" id="JBBYHT010000002">
    <property type="protein sequence ID" value="MEL1247677.1"/>
    <property type="molecule type" value="Genomic_DNA"/>
</dbReference>
<protein>
    <recommendedName>
        <fullName evidence="3">PIN domain-containing protein</fullName>
    </recommendedName>
</protein>
<name>A0ABU9I6A7_9FLAO</name>
<evidence type="ECO:0000313" key="1">
    <source>
        <dbReference type="EMBL" id="MEL1247677.1"/>
    </source>
</evidence>
<dbReference type="Proteomes" id="UP001393056">
    <property type="component" value="Unassembled WGS sequence"/>
</dbReference>
<dbReference type="Pfam" id="PF11848">
    <property type="entry name" value="DUF3368"/>
    <property type="match status" value="1"/>
</dbReference>